<organism evidence="1 2">
    <name type="scientific">Pseudidiomarina maritima</name>
    <dbReference type="NCBI Taxonomy" id="519453"/>
    <lineage>
        <taxon>Bacteria</taxon>
        <taxon>Pseudomonadati</taxon>
        <taxon>Pseudomonadota</taxon>
        <taxon>Gammaproteobacteria</taxon>
        <taxon>Alteromonadales</taxon>
        <taxon>Idiomarinaceae</taxon>
        <taxon>Pseudidiomarina</taxon>
    </lineage>
</organism>
<accession>A0A317Q676</accession>
<comment type="caution">
    <text evidence="1">The sequence shown here is derived from an EMBL/GenBank/DDBJ whole genome shotgun (WGS) entry which is preliminary data.</text>
</comment>
<reference evidence="1 2" key="1">
    <citation type="submission" date="2018-05" db="EMBL/GenBank/DDBJ databases">
        <title>Freshwater and sediment microbial communities from various areas in North America, analyzing microbe dynamics in response to fracking.</title>
        <authorList>
            <person name="Lamendella R."/>
        </authorList>
    </citation>
    <scope>NUCLEOTIDE SEQUENCE [LARGE SCALE GENOMIC DNA]</scope>
    <source>
        <strain evidence="1 2">125B1</strain>
    </source>
</reference>
<gene>
    <name evidence="1" type="ORF">DET45_11257</name>
</gene>
<dbReference type="Proteomes" id="UP000246964">
    <property type="component" value="Unassembled WGS sequence"/>
</dbReference>
<dbReference type="RefSeq" id="WP_110076332.1">
    <property type="nucleotide sequence ID" value="NZ_QGTT01000012.1"/>
</dbReference>
<evidence type="ECO:0000313" key="2">
    <source>
        <dbReference type="Proteomes" id="UP000246964"/>
    </source>
</evidence>
<dbReference type="AlphaFoldDB" id="A0A317Q676"/>
<name>A0A317Q676_9GAMM</name>
<protein>
    <submittedName>
        <fullName evidence="1">Uncharacterized protein</fullName>
    </submittedName>
</protein>
<evidence type="ECO:0000313" key="1">
    <source>
        <dbReference type="EMBL" id="PWW11197.1"/>
    </source>
</evidence>
<dbReference type="EMBL" id="QGTT01000012">
    <property type="protein sequence ID" value="PWW11197.1"/>
    <property type="molecule type" value="Genomic_DNA"/>
</dbReference>
<keyword evidence="2" id="KW-1185">Reference proteome</keyword>
<sequence>MQDRTSGNFLHQQVTPVIDLTDPQAVWTDLIKCEQTHTINLRQSASQKHHISLRGMPLLQRITNPAQVPLVLHLDLHAKKQTAAASIHIEGPINHVDLSWQGGDYLHQRSLKTDYKQLLVVPFTVLDNPNVAAQLQQLCERSLVIIYQANSRASSHASTYEHPPRTELTLDFRGDIVLHGLSDITALHLKHNNFVQAINCQKLMYVNGIAEQVRLNNCGENQLVFTGIQYLIDLTDCCIHRLTIENAELLGVRGKSYLDRADIPTHTKMTTMSMINGDVFPRINEGTLQQLLTQFEKAPAQQRDQAIRQLLGTVGNAAHSKAQLYGIRLLADLAKREPQYHSQILQARDDMLKTASNNMPSQHTHREWRFPADLELEGWQADVQLWCELTKTHPKEVDKYYRHHLLRLAHKPRVYYALVTVLLQNQQYQRLVLVLRNIDAEQRFNRVRRMALNSEVVMKAMRRLVLSIDRWPSSLARTVISHLFKRCDASDLPLLGNKLLSQAPQLTRKIALQMASQRPECRTTFMALALGTTPTKELSNV</sequence>
<proteinExistence type="predicted"/>
<dbReference type="OrthoDB" id="6160215at2"/>